<dbReference type="AlphaFoldDB" id="A0A9D5CBF0"/>
<proteinExistence type="predicted"/>
<evidence type="ECO:0000256" key="5">
    <source>
        <dbReference type="ARBA" id="ARBA00023052"/>
    </source>
</evidence>
<dbReference type="Gene3D" id="3.40.50.970">
    <property type="match status" value="1"/>
</dbReference>
<comment type="caution">
    <text evidence="7">The sequence shown here is derived from an EMBL/GenBank/DDBJ whole genome shotgun (WGS) entry which is preliminary data.</text>
</comment>
<keyword evidence="3" id="KW-0808">Transferase</keyword>
<dbReference type="Pfam" id="PF13292">
    <property type="entry name" value="DXP_synthase_N"/>
    <property type="match status" value="1"/>
</dbReference>
<organism evidence="7 8">
    <name type="scientific">Dioscorea zingiberensis</name>
    <dbReference type="NCBI Taxonomy" id="325984"/>
    <lineage>
        <taxon>Eukaryota</taxon>
        <taxon>Viridiplantae</taxon>
        <taxon>Streptophyta</taxon>
        <taxon>Embryophyta</taxon>
        <taxon>Tracheophyta</taxon>
        <taxon>Spermatophyta</taxon>
        <taxon>Magnoliopsida</taxon>
        <taxon>Liliopsida</taxon>
        <taxon>Dioscoreales</taxon>
        <taxon>Dioscoreaceae</taxon>
        <taxon>Dioscorea</taxon>
    </lineage>
</organism>
<dbReference type="InterPro" id="IPR029061">
    <property type="entry name" value="THDP-binding"/>
</dbReference>
<keyword evidence="8" id="KW-1185">Reference proteome</keyword>
<keyword evidence="4" id="KW-0460">Magnesium</keyword>
<name>A0A9D5CBF0_9LILI</name>
<evidence type="ECO:0000313" key="7">
    <source>
        <dbReference type="EMBL" id="KAJ0969668.1"/>
    </source>
</evidence>
<sequence length="208" mass="23210">MKEMAEAYLPAESSTSDIAVCFLLTVAIRSLGKMGFRGLARQDALQLFDEMADRDANTWNVTINGLVKTNRFRGRLEIFQRILEEKVEPNESAHETFGVGHSSISISVDLRIVVASDLLVKKNHVVTVIGDGAITAGQAFEAMNNSSYLDSNLIVVLNENNWCLKPPRRWCREARAGIFAKVERKSEHKATDSAIEIFISEKKNALRI</sequence>
<evidence type="ECO:0000256" key="6">
    <source>
        <dbReference type="PROSITE-ProRule" id="PRU00708"/>
    </source>
</evidence>
<dbReference type="InterPro" id="IPR002885">
    <property type="entry name" value="PPR_rpt"/>
</dbReference>
<evidence type="ECO:0000256" key="1">
    <source>
        <dbReference type="ARBA" id="ARBA00001946"/>
    </source>
</evidence>
<reference evidence="7" key="1">
    <citation type="submission" date="2021-03" db="EMBL/GenBank/DDBJ databases">
        <authorList>
            <person name="Li Z."/>
            <person name="Yang C."/>
        </authorList>
    </citation>
    <scope>NUCLEOTIDE SEQUENCE</scope>
    <source>
        <strain evidence="7">Dzin_1.0</strain>
        <tissue evidence="7">Leaf</tissue>
    </source>
</reference>
<feature type="repeat" description="PPR" evidence="6">
    <location>
        <begin position="55"/>
        <end position="89"/>
    </location>
</feature>
<dbReference type="InterPro" id="IPR005477">
    <property type="entry name" value="Dxylulose-5-P_synthase"/>
</dbReference>
<comment type="cofactor">
    <cofactor evidence="1">
        <name>Mg(2+)</name>
        <dbReference type="ChEBI" id="CHEBI:18420"/>
    </cofactor>
</comment>
<dbReference type="EMBL" id="JAGGNH010000006">
    <property type="protein sequence ID" value="KAJ0969668.1"/>
    <property type="molecule type" value="Genomic_DNA"/>
</dbReference>
<dbReference type="NCBIfam" id="TIGR00756">
    <property type="entry name" value="PPR"/>
    <property type="match status" value="1"/>
</dbReference>
<evidence type="ECO:0000256" key="2">
    <source>
        <dbReference type="ARBA" id="ARBA00011738"/>
    </source>
</evidence>
<dbReference type="OrthoDB" id="1703520at2759"/>
<gene>
    <name evidence="7" type="ORF">J5N97_022545</name>
</gene>
<keyword evidence="5" id="KW-0786">Thiamine pyrophosphate</keyword>
<dbReference type="GO" id="GO:0016114">
    <property type="term" value="P:terpenoid biosynthetic process"/>
    <property type="evidence" value="ECO:0007669"/>
    <property type="project" value="InterPro"/>
</dbReference>
<evidence type="ECO:0000256" key="4">
    <source>
        <dbReference type="ARBA" id="ARBA00022842"/>
    </source>
</evidence>
<dbReference type="SUPFAM" id="SSF52518">
    <property type="entry name" value="Thiamin diphosphate-binding fold (THDP-binding)"/>
    <property type="match status" value="1"/>
</dbReference>
<accession>A0A9D5CBF0</accession>
<evidence type="ECO:0000256" key="3">
    <source>
        <dbReference type="ARBA" id="ARBA00022679"/>
    </source>
</evidence>
<dbReference type="GO" id="GO:0008661">
    <property type="term" value="F:1-deoxy-D-xylulose-5-phosphate synthase activity"/>
    <property type="evidence" value="ECO:0007669"/>
    <property type="project" value="InterPro"/>
</dbReference>
<dbReference type="PROSITE" id="PS51375">
    <property type="entry name" value="PPR"/>
    <property type="match status" value="1"/>
</dbReference>
<reference evidence="7" key="2">
    <citation type="journal article" date="2022" name="Hortic Res">
        <title>The genome of Dioscorea zingiberensis sheds light on the biosynthesis, origin and evolution of the medicinally important diosgenin saponins.</title>
        <authorList>
            <person name="Li Y."/>
            <person name="Tan C."/>
            <person name="Li Z."/>
            <person name="Guo J."/>
            <person name="Li S."/>
            <person name="Chen X."/>
            <person name="Wang C."/>
            <person name="Dai X."/>
            <person name="Yang H."/>
            <person name="Song W."/>
            <person name="Hou L."/>
            <person name="Xu J."/>
            <person name="Tong Z."/>
            <person name="Xu A."/>
            <person name="Yuan X."/>
            <person name="Wang W."/>
            <person name="Yang Q."/>
            <person name="Chen L."/>
            <person name="Sun Z."/>
            <person name="Wang K."/>
            <person name="Pan B."/>
            <person name="Chen J."/>
            <person name="Bao Y."/>
            <person name="Liu F."/>
            <person name="Qi X."/>
            <person name="Gang D.R."/>
            <person name="Wen J."/>
            <person name="Li J."/>
        </authorList>
    </citation>
    <scope>NUCLEOTIDE SEQUENCE</scope>
    <source>
        <strain evidence="7">Dzin_1.0</strain>
    </source>
</reference>
<dbReference type="Proteomes" id="UP001085076">
    <property type="component" value="Miscellaneous, Linkage group lg06"/>
</dbReference>
<protein>
    <submittedName>
        <fullName evidence="7">Uncharacterized protein</fullName>
    </submittedName>
</protein>
<comment type="subunit">
    <text evidence="2">Homodimer.</text>
</comment>
<evidence type="ECO:0000313" key="8">
    <source>
        <dbReference type="Proteomes" id="UP001085076"/>
    </source>
</evidence>
<dbReference type="PANTHER" id="PTHR43322:SF4">
    <property type="entry name" value="1-DEOXY-D-XYLULOSE-5-PHOSPHATE SYNTHASE 2, CHLOROPLASTIC-RELATED"/>
    <property type="match status" value="1"/>
</dbReference>
<dbReference type="PANTHER" id="PTHR43322">
    <property type="entry name" value="1-D-DEOXYXYLULOSE 5-PHOSPHATE SYNTHASE-RELATED"/>
    <property type="match status" value="1"/>
</dbReference>